<protein>
    <submittedName>
        <fullName evidence="1">Uncharacterized protein</fullName>
    </submittedName>
</protein>
<organism evidence="1 2">
    <name type="scientific">Tuber magnatum</name>
    <name type="common">white Piedmont truffle</name>
    <dbReference type="NCBI Taxonomy" id="42249"/>
    <lineage>
        <taxon>Eukaryota</taxon>
        <taxon>Fungi</taxon>
        <taxon>Dikarya</taxon>
        <taxon>Ascomycota</taxon>
        <taxon>Pezizomycotina</taxon>
        <taxon>Pezizomycetes</taxon>
        <taxon>Pezizales</taxon>
        <taxon>Tuberaceae</taxon>
        <taxon>Tuber</taxon>
    </lineage>
</organism>
<evidence type="ECO:0000313" key="2">
    <source>
        <dbReference type="Proteomes" id="UP000246991"/>
    </source>
</evidence>
<reference evidence="1 2" key="1">
    <citation type="submission" date="2018-03" db="EMBL/GenBank/DDBJ databases">
        <title>Genomes of Pezizomycetes fungi and the evolution of truffles.</title>
        <authorList>
            <person name="Murat C."/>
            <person name="Payen T."/>
            <person name="Noel B."/>
            <person name="Kuo A."/>
            <person name="Martin F.M."/>
        </authorList>
    </citation>
    <scope>NUCLEOTIDE SEQUENCE [LARGE SCALE GENOMIC DNA]</scope>
    <source>
        <strain evidence="1">091103-1</strain>
    </source>
</reference>
<keyword evidence="2" id="KW-1185">Reference proteome</keyword>
<accession>A0A317STJ2</accession>
<dbReference type="AlphaFoldDB" id="A0A317STJ2"/>
<evidence type="ECO:0000313" key="1">
    <source>
        <dbReference type="EMBL" id="PWW77698.1"/>
    </source>
</evidence>
<sequence>MRKQKPLLAKALYRAAASLRFLAEDVRTTMSGLGRVLDRVLRGLLDGNGKEGVEREVVERCGRTLDAVVVVVDMFLGEEGGIRGG</sequence>
<gene>
    <name evidence="1" type="ORF">C7212DRAFT_350886</name>
</gene>
<dbReference type="Proteomes" id="UP000246991">
    <property type="component" value="Unassembled WGS sequence"/>
</dbReference>
<dbReference type="EMBL" id="PYWC01000020">
    <property type="protein sequence ID" value="PWW77698.1"/>
    <property type="molecule type" value="Genomic_DNA"/>
</dbReference>
<proteinExistence type="predicted"/>
<comment type="caution">
    <text evidence="1">The sequence shown here is derived from an EMBL/GenBank/DDBJ whole genome shotgun (WGS) entry which is preliminary data.</text>
</comment>
<name>A0A317STJ2_9PEZI</name>